<protein>
    <submittedName>
        <fullName evidence="2">Uncharacterized protein</fullName>
    </submittedName>
</protein>
<accession>A0A8H6MXA1</accession>
<reference evidence="2" key="1">
    <citation type="journal article" date="2020" name="Phytopathology">
        <title>Genome Sequence Resources of Colletotrichum truncatum, C. plurivorum, C. musicola, and C. sojae: Four Species Pathogenic to Soybean (Glycine max).</title>
        <authorList>
            <person name="Rogerio F."/>
            <person name="Boufleur T.R."/>
            <person name="Ciampi-Guillardi M."/>
            <person name="Sukno S.A."/>
            <person name="Thon M.R."/>
            <person name="Massola Junior N.S."/>
            <person name="Baroncelli R."/>
        </authorList>
    </citation>
    <scope>NUCLEOTIDE SEQUENCE</scope>
    <source>
        <strain evidence="2">LFN0074</strain>
    </source>
</reference>
<evidence type="ECO:0000313" key="2">
    <source>
        <dbReference type="EMBL" id="KAF6812387.1"/>
    </source>
</evidence>
<evidence type="ECO:0000313" key="3">
    <source>
        <dbReference type="Proteomes" id="UP000639643"/>
    </source>
</evidence>
<organism evidence="2 3">
    <name type="scientific">Colletotrichum musicola</name>
    <dbReference type="NCBI Taxonomy" id="2175873"/>
    <lineage>
        <taxon>Eukaryota</taxon>
        <taxon>Fungi</taxon>
        <taxon>Dikarya</taxon>
        <taxon>Ascomycota</taxon>
        <taxon>Pezizomycotina</taxon>
        <taxon>Sordariomycetes</taxon>
        <taxon>Hypocreomycetidae</taxon>
        <taxon>Glomerellales</taxon>
        <taxon>Glomerellaceae</taxon>
        <taxon>Colletotrichum</taxon>
        <taxon>Colletotrichum orchidearum species complex</taxon>
    </lineage>
</organism>
<sequence length="76" mass="8707">MAAYRRSQLEWSTSSPISSSRRPITTVRLFLSIRQLTLRTKTPRSHLKEGIVAPVVDQQPHSPFSNVLTRPTFLFI</sequence>
<keyword evidence="3" id="KW-1185">Reference proteome</keyword>
<comment type="caution">
    <text evidence="2">The sequence shown here is derived from an EMBL/GenBank/DDBJ whole genome shotgun (WGS) entry which is preliminary data.</text>
</comment>
<evidence type="ECO:0000256" key="1">
    <source>
        <dbReference type="SAM" id="MobiDB-lite"/>
    </source>
</evidence>
<dbReference type="EMBL" id="WIGM01000789">
    <property type="protein sequence ID" value="KAF6812387.1"/>
    <property type="molecule type" value="Genomic_DNA"/>
</dbReference>
<name>A0A8H6MXA1_9PEZI</name>
<dbReference type="AlphaFoldDB" id="A0A8H6MXA1"/>
<dbReference type="Proteomes" id="UP000639643">
    <property type="component" value="Unassembled WGS sequence"/>
</dbReference>
<proteinExistence type="predicted"/>
<gene>
    <name evidence="2" type="ORF">CMUS01_13068</name>
</gene>
<feature type="region of interest" description="Disordered" evidence="1">
    <location>
        <begin position="1"/>
        <end position="20"/>
    </location>
</feature>